<protein>
    <submittedName>
        <fullName evidence="1">Uncharacterized protein</fullName>
    </submittedName>
</protein>
<name>A0ABR9V142_9CHRO</name>
<sequence>MAMDIAEQIRQHLPRNPTETVPLIDDYCSFYRSLFSDVRNYEYFKYLHYTNYGVA</sequence>
<evidence type="ECO:0000313" key="1">
    <source>
        <dbReference type="EMBL" id="MBE9221608.1"/>
    </source>
</evidence>
<comment type="caution">
    <text evidence="1">The sequence shown here is derived from an EMBL/GenBank/DDBJ whole genome shotgun (WGS) entry which is preliminary data.</text>
</comment>
<proteinExistence type="predicted"/>
<accession>A0ABR9V142</accession>
<evidence type="ECO:0000313" key="2">
    <source>
        <dbReference type="Proteomes" id="UP000654604"/>
    </source>
</evidence>
<dbReference type="EMBL" id="JADEWC010000004">
    <property type="protein sequence ID" value="MBE9221608.1"/>
    <property type="molecule type" value="Genomic_DNA"/>
</dbReference>
<organism evidence="1 2">
    <name type="scientific">Cyanobacterium stanieri LEGE 03274</name>
    <dbReference type="NCBI Taxonomy" id="1828756"/>
    <lineage>
        <taxon>Bacteria</taxon>
        <taxon>Bacillati</taxon>
        <taxon>Cyanobacteriota</taxon>
        <taxon>Cyanophyceae</taxon>
        <taxon>Oscillatoriophycideae</taxon>
        <taxon>Chroococcales</taxon>
        <taxon>Geminocystaceae</taxon>
        <taxon>Cyanobacterium</taxon>
    </lineage>
</organism>
<keyword evidence="2" id="KW-1185">Reference proteome</keyword>
<dbReference type="Proteomes" id="UP000654604">
    <property type="component" value="Unassembled WGS sequence"/>
</dbReference>
<reference evidence="1 2" key="1">
    <citation type="submission" date="2020-10" db="EMBL/GenBank/DDBJ databases">
        <authorList>
            <person name="Castelo-Branco R."/>
            <person name="Eusebio N."/>
            <person name="Adriana R."/>
            <person name="Vieira A."/>
            <person name="Brugerolle De Fraissinette N."/>
            <person name="Rezende De Castro R."/>
            <person name="Schneider M.P."/>
            <person name="Vasconcelos V."/>
            <person name="Leao P.N."/>
        </authorList>
    </citation>
    <scope>NUCLEOTIDE SEQUENCE [LARGE SCALE GENOMIC DNA]</scope>
    <source>
        <strain evidence="1 2">LEGE 03274</strain>
    </source>
</reference>
<gene>
    <name evidence="1" type="ORF">IQ215_02755</name>
</gene>